<evidence type="ECO:0000256" key="1">
    <source>
        <dbReference type="ARBA" id="ARBA00001933"/>
    </source>
</evidence>
<dbReference type="Pfam" id="PF00155">
    <property type="entry name" value="Aminotran_1_2"/>
    <property type="match status" value="1"/>
</dbReference>
<comment type="cofactor">
    <cofactor evidence="1">
        <name>pyridoxal 5'-phosphate</name>
        <dbReference type="ChEBI" id="CHEBI:597326"/>
    </cofactor>
</comment>
<dbReference type="GO" id="GO:0042853">
    <property type="term" value="P:L-alanine catabolic process"/>
    <property type="evidence" value="ECO:0007669"/>
    <property type="project" value="UniProtKB-UniPathway"/>
</dbReference>
<dbReference type="InterPro" id="IPR004839">
    <property type="entry name" value="Aminotransferase_I/II_large"/>
</dbReference>
<reference evidence="8" key="1">
    <citation type="submission" date="2021-01" db="EMBL/GenBank/DDBJ databases">
        <authorList>
            <person name="Corre E."/>
            <person name="Pelletier E."/>
            <person name="Niang G."/>
            <person name="Scheremetjew M."/>
            <person name="Finn R."/>
            <person name="Kale V."/>
            <person name="Holt S."/>
            <person name="Cochrane G."/>
            <person name="Meng A."/>
            <person name="Brown T."/>
            <person name="Cohen L."/>
        </authorList>
    </citation>
    <scope>NUCLEOTIDE SEQUENCE</scope>
    <source>
        <strain evidence="8">CCMP622</strain>
    </source>
</reference>
<keyword evidence="5" id="KW-0663">Pyridoxal phosphate</keyword>
<gene>
    <name evidence="8" type="ORF">LSP00402_LOCUS19762</name>
</gene>
<name>A0A7S2U2F5_9EUKA</name>
<dbReference type="EMBL" id="HBHP01032067">
    <property type="protein sequence ID" value="CAD9775759.1"/>
    <property type="molecule type" value="Transcribed_RNA"/>
</dbReference>
<protein>
    <recommendedName>
        <fullName evidence="7">Aminotransferase class I/classII large domain-containing protein</fullName>
    </recommendedName>
</protein>
<sequence length="543" mass="58658">MAITSSLRKNIARYSSASMDPPPPVSPATGACAGAGAGAAVPVVPCQFQGMIRGLRAAARGGQPVPRAPKLTAENLNPNVLEAQYAVRGEIVQRANFFKSRLRKGDTTLPFTEIFECNVGNPQAVSQKPITFFRQVLALVTYPELLGMNDGTFRKDAIEKAKEIMQLVPGGSGAYSNSMGHLGIRELVARFIESRDGHVSDPEKIFLTDGASASVKMCLEMLIRGKSDGIMVPIPQYPLYSASIALFGGSQVNYDLNEEKGWGTSIENLREAYAKAVGSGVAVRALVVINPGNPTGQCLEEKQMREIVQFCQETGVVLLADEVYQVNVYTNTPFVSFKKVASDMKTECPDVHVISFHSVSKGFAGECGRRGGYMELYNIPSDVQAQLYKLASITLSPNIDGQIMTGLMVDPPQEHHPSFSEYAEEKTGILSSLKERSNLIVTALNNLEGVSCNPVEGALYAFPRITLPAKAIEAAEKAGKSPDLYYCLQLLDATGIVVVPGSGFGQAPGTFHFRTTILPPPEKMQQVTKAMAAFHKNFMARHT</sequence>
<evidence type="ECO:0000313" key="8">
    <source>
        <dbReference type="EMBL" id="CAD9775759.1"/>
    </source>
</evidence>
<keyword evidence="4" id="KW-0808">Transferase</keyword>
<dbReference type="InterPro" id="IPR015422">
    <property type="entry name" value="PyrdxlP-dep_Trfase_small"/>
</dbReference>
<dbReference type="PANTHER" id="PTHR11751">
    <property type="entry name" value="ALANINE AMINOTRANSFERASE"/>
    <property type="match status" value="1"/>
</dbReference>
<proteinExistence type="inferred from homology"/>
<comment type="similarity">
    <text evidence="6">Belongs to the class-I pyridoxal-phosphate-dependent aminotransferase family. Alanine aminotransferase subfamily.</text>
</comment>
<evidence type="ECO:0000256" key="4">
    <source>
        <dbReference type="ARBA" id="ARBA00022679"/>
    </source>
</evidence>
<dbReference type="SUPFAM" id="SSF53383">
    <property type="entry name" value="PLP-dependent transferases"/>
    <property type="match status" value="1"/>
</dbReference>
<evidence type="ECO:0000256" key="3">
    <source>
        <dbReference type="ARBA" id="ARBA00022576"/>
    </source>
</evidence>
<dbReference type="GO" id="GO:0004021">
    <property type="term" value="F:L-alanine:2-oxoglutarate aminotransferase activity"/>
    <property type="evidence" value="ECO:0007669"/>
    <property type="project" value="TreeGrafter"/>
</dbReference>
<dbReference type="Gene3D" id="3.40.640.10">
    <property type="entry name" value="Type I PLP-dependent aspartate aminotransferase-like (Major domain)"/>
    <property type="match status" value="1"/>
</dbReference>
<dbReference type="Gene3D" id="3.90.1150.10">
    <property type="entry name" value="Aspartate Aminotransferase, domain 1"/>
    <property type="match status" value="1"/>
</dbReference>
<dbReference type="GO" id="GO:0030170">
    <property type="term" value="F:pyridoxal phosphate binding"/>
    <property type="evidence" value="ECO:0007669"/>
    <property type="project" value="InterPro"/>
</dbReference>
<dbReference type="FunFam" id="1.10.287.1970:FF:000001">
    <property type="entry name" value="Alanine aminotransferase 2"/>
    <property type="match status" value="1"/>
</dbReference>
<dbReference type="InterPro" id="IPR015424">
    <property type="entry name" value="PyrdxlP-dep_Trfase"/>
</dbReference>
<organism evidence="8">
    <name type="scientific">Lotharella oceanica</name>
    <dbReference type="NCBI Taxonomy" id="641309"/>
    <lineage>
        <taxon>Eukaryota</taxon>
        <taxon>Sar</taxon>
        <taxon>Rhizaria</taxon>
        <taxon>Cercozoa</taxon>
        <taxon>Chlorarachniophyceae</taxon>
        <taxon>Lotharella</taxon>
    </lineage>
</organism>
<dbReference type="FunFam" id="3.90.1150.10:FF:000010">
    <property type="entry name" value="Alanine aminotransferase 2"/>
    <property type="match status" value="1"/>
</dbReference>
<dbReference type="Gene3D" id="1.10.287.1970">
    <property type="match status" value="1"/>
</dbReference>
<dbReference type="FunFam" id="3.40.640.10:FF:000012">
    <property type="entry name" value="alanine aminotransferase 2"/>
    <property type="match status" value="1"/>
</dbReference>
<dbReference type="AlphaFoldDB" id="A0A7S2U2F5"/>
<dbReference type="InterPro" id="IPR015421">
    <property type="entry name" value="PyrdxlP-dep_Trfase_major"/>
</dbReference>
<evidence type="ECO:0000259" key="7">
    <source>
        <dbReference type="Pfam" id="PF00155"/>
    </source>
</evidence>
<evidence type="ECO:0000256" key="5">
    <source>
        <dbReference type="ARBA" id="ARBA00022898"/>
    </source>
</evidence>
<dbReference type="UniPathway" id="UPA00528">
    <property type="reaction ID" value="UER00586"/>
</dbReference>
<evidence type="ECO:0000256" key="6">
    <source>
        <dbReference type="ARBA" id="ARBA00025785"/>
    </source>
</evidence>
<evidence type="ECO:0000256" key="2">
    <source>
        <dbReference type="ARBA" id="ARBA00011738"/>
    </source>
</evidence>
<accession>A0A7S2U2F5</accession>
<dbReference type="PANTHER" id="PTHR11751:SF29">
    <property type="entry name" value="ALANINE TRANSAMINASE"/>
    <property type="match status" value="1"/>
</dbReference>
<feature type="domain" description="Aminotransferase class I/classII large" evidence="7">
    <location>
        <begin position="155"/>
        <end position="528"/>
    </location>
</feature>
<keyword evidence="3" id="KW-0032">Aminotransferase</keyword>
<dbReference type="InterPro" id="IPR045088">
    <property type="entry name" value="ALAT1/2-like"/>
</dbReference>
<dbReference type="CDD" id="cd00609">
    <property type="entry name" value="AAT_like"/>
    <property type="match status" value="1"/>
</dbReference>
<comment type="subunit">
    <text evidence="2">Homodimer.</text>
</comment>